<dbReference type="InterPro" id="IPR025920">
    <property type="entry name" value="Lipase_bact_N"/>
</dbReference>
<evidence type="ECO:0000259" key="1">
    <source>
        <dbReference type="Pfam" id="PF12262"/>
    </source>
</evidence>
<reference evidence="2 3" key="1">
    <citation type="submission" date="2017-10" db="EMBL/GenBank/DDBJ databases">
        <title>Nyctiphanis sp. nov., isolated from the stomach of the euphausiid Nyctiphanes simplex (Hansen, 1911) in the Gulf of California.</title>
        <authorList>
            <person name="Gomez-Gil B."/>
            <person name="Aguilar-Mendez M."/>
            <person name="Lopez-Cortes A."/>
            <person name="Gomez-Gutierrez J."/>
            <person name="Roque A."/>
            <person name="Lang E."/>
            <person name="Gonzalez-Castillo A."/>
        </authorList>
    </citation>
    <scope>NUCLEOTIDE SEQUENCE [LARGE SCALE GENOMIC DNA]</scope>
    <source>
        <strain evidence="2 3">CAIM 600</strain>
    </source>
</reference>
<organism evidence="2 3">
    <name type="scientific">Veronia nyctiphanis</name>
    <dbReference type="NCBI Taxonomy" id="1278244"/>
    <lineage>
        <taxon>Bacteria</taxon>
        <taxon>Pseudomonadati</taxon>
        <taxon>Pseudomonadota</taxon>
        <taxon>Gammaproteobacteria</taxon>
        <taxon>Vibrionales</taxon>
        <taxon>Vibrionaceae</taxon>
        <taxon>Veronia</taxon>
    </lineage>
</organism>
<dbReference type="AlphaFoldDB" id="A0A4Q0YU13"/>
<comment type="caution">
    <text evidence="2">The sequence shown here is derived from an EMBL/GenBank/DDBJ whole genome shotgun (WGS) entry which is preliminary data.</text>
</comment>
<name>A0A4Q0YU13_9GAMM</name>
<sequence length="818" mass="89421">MDKLDNPYLGLSTIDGWGLSSHIYIEFLGDGFGTEIKRVDDGFYLYELDKGMTDNPTSMTLIPTQAYTRGNNLVIQPLEMLKPETDYFYAITNSIIDKGGEPISSIQAYTTLTGGVTVGLGERLDRASAILRNLNNLLFDTNNEVSLDNIVFSMAYTTQSLGKTLDHTKQAIVKGLDQGNLNNIWRGASNPKNRDLSDLYEMTFGKTTDFLQFVRKDTNFNQYVDVDNEGLKDRLIEAYGLIDLMGNIPFLNLRSQVEVTTGTVKLPYFLDSKPDTFLLSPFERATPNVATIRYILERGNNEDKAVVIAQLTNAGVSVSDLDTIENNNDTLLKLMGLEMKLADGQPIESLVASKAAYGGVGAPVTTTKVVTRYNPIPKIQDVEEVPFLLLTPKKFNPNKPVKLVVFQHPITASKEAALPLAPRLIGVSGLPSFIGDLVGLISTFPGANELFALVSGQGGDLSWLRGNDDNLAIIAIDHSNHGERCLSDELCSSEEPTIYLNLEAFPVGRDNLKQSTLDFLGLRLALSLAQNKGDLTGTPLENIEDLSSNPPGLLSHSYGGVSATHTAVFGNKTFGGDLGNRYDDHFNFSALALAKVGTHVSSLLLNSKEYEGMVKHIVALTLNPSYQQFVKDNQFACSDDRDPADCYGEFVEQAGNSSELTAVLNSVNETFDLYGIAAQTALDSIEPYNVVQMKGENGQPILADIPIFLKQVANDNTLPNRVEFSPLTGSETFAELLGLNTIDKNSPTTFSAGMNFALPSGDKHFVKYDEVADHLTFIGSQTPPADDPHSGHMQTTIAEFFLREDNSFKGIPVDYLTE</sequence>
<feature type="domain" description="Bacterial virulence factor lipase N-terminal" evidence="1">
    <location>
        <begin position="5"/>
        <end position="179"/>
    </location>
</feature>
<accession>A0A4Q0YU13</accession>
<gene>
    <name evidence="2" type="ORF">CS022_08985</name>
</gene>
<proteinExistence type="predicted"/>
<protein>
    <recommendedName>
        <fullName evidence="1">Bacterial virulence factor lipase N-terminal domain-containing protein</fullName>
    </recommendedName>
</protein>
<dbReference type="InterPro" id="IPR029058">
    <property type="entry name" value="AB_hydrolase_fold"/>
</dbReference>
<dbReference type="OrthoDB" id="5477453at2"/>
<dbReference type="Proteomes" id="UP000290287">
    <property type="component" value="Unassembled WGS sequence"/>
</dbReference>
<keyword evidence="3" id="KW-1185">Reference proteome</keyword>
<dbReference type="EMBL" id="PEIB01000008">
    <property type="protein sequence ID" value="RXJ73614.1"/>
    <property type="molecule type" value="Genomic_DNA"/>
</dbReference>
<evidence type="ECO:0000313" key="3">
    <source>
        <dbReference type="Proteomes" id="UP000290287"/>
    </source>
</evidence>
<dbReference type="Pfam" id="PF12262">
    <property type="entry name" value="Lipase_bact_N"/>
    <property type="match status" value="1"/>
</dbReference>
<dbReference type="SUPFAM" id="SSF53474">
    <property type="entry name" value="alpha/beta-Hydrolases"/>
    <property type="match status" value="1"/>
</dbReference>
<evidence type="ECO:0000313" key="2">
    <source>
        <dbReference type="EMBL" id="RXJ73614.1"/>
    </source>
</evidence>